<sequence>MRYDVNLSILFTELPLLRRAEAARKAGFGAVEFWWPFATATPSDAEVDSFVRSVEDAGVDLASLNFFAGEMAAGERGLVSWPGREREFADTVEIAVAIAERLGCRTFNALYGNRIEGIAPEAQDELALANLAVAADSARRIGASLVLEPLSGAESYPLRTAADAFAVIDKAGRENLALLFDLYHLAVNGDDIDAVISVHAQRIGHVQVADAPGRHQPGTGSLDIRGYLAKLAATGYDGYVGLEYQPAGPSEESFGWLAAAPGRENA</sequence>
<comment type="similarity">
    <text evidence="2">Belongs to the hyi family.</text>
</comment>
<feature type="domain" description="Xylose isomerase-like TIM barrel" evidence="3">
    <location>
        <begin position="21"/>
        <end position="258"/>
    </location>
</feature>
<dbReference type="InterPro" id="IPR050417">
    <property type="entry name" value="Sugar_Epim/Isomerase"/>
</dbReference>
<dbReference type="InterPro" id="IPR036237">
    <property type="entry name" value="Xyl_isomerase-like_sf"/>
</dbReference>
<evidence type="ECO:0000259" key="3">
    <source>
        <dbReference type="Pfam" id="PF01261"/>
    </source>
</evidence>
<dbReference type="SUPFAM" id="SSF51658">
    <property type="entry name" value="Xylose isomerase-like"/>
    <property type="match status" value="1"/>
</dbReference>
<keyword evidence="5" id="KW-1185">Reference proteome</keyword>
<evidence type="ECO:0000313" key="4">
    <source>
        <dbReference type="EMBL" id="MFD2421308.1"/>
    </source>
</evidence>
<evidence type="ECO:0000256" key="2">
    <source>
        <dbReference type="PIRNR" id="PIRNR006241"/>
    </source>
</evidence>
<dbReference type="InterPro" id="IPR026040">
    <property type="entry name" value="HyI-like"/>
</dbReference>
<reference evidence="5" key="1">
    <citation type="journal article" date="2019" name="Int. J. Syst. Evol. Microbiol.">
        <title>The Global Catalogue of Microorganisms (GCM) 10K type strain sequencing project: providing services to taxonomists for standard genome sequencing and annotation.</title>
        <authorList>
            <consortium name="The Broad Institute Genomics Platform"/>
            <consortium name="The Broad Institute Genome Sequencing Center for Infectious Disease"/>
            <person name="Wu L."/>
            <person name="Ma J."/>
        </authorList>
    </citation>
    <scope>NUCLEOTIDE SEQUENCE [LARGE SCALE GENOMIC DNA]</scope>
    <source>
        <strain evidence="5">CGMCC 4.7645</strain>
    </source>
</reference>
<accession>A0ABW5G1X8</accession>
<dbReference type="PANTHER" id="PTHR43489:SF6">
    <property type="entry name" value="HYDROXYPYRUVATE ISOMERASE-RELATED"/>
    <property type="match status" value="1"/>
</dbReference>
<evidence type="ECO:0000256" key="1">
    <source>
        <dbReference type="ARBA" id="ARBA00023235"/>
    </source>
</evidence>
<gene>
    <name evidence="4" type="ORF">ACFSXZ_33760</name>
</gene>
<dbReference type="Gene3D" id="3.20.20.150">
    <property type="entry name" value="Divalent-metal-dependent TIM barrel enzymes"/>
    <property type="match status" value="1"/>
</dbReference>
<dbReference type="EMBL" id="JBHUKR010000021">
    <property type="protein sequence ID" value="MFD2421308.1"/>
    <property type="molecule type" value="Genomic_DNA"/>
</dbReference>
<comment type="caution">
    <text evidence="4">The sequence shown here is derived from an EMBL/GenBank/DDBJ whole genome shotgun (WGS) entry which is preliminary data.</text>
</comment>
<dbReference type="Proteomes" id="UP001597417">
    <property type="component" value="Unassembled WGS sequence"/>
</dbReference>
<dbReference type="RefSeq" id="WP_378269805.1">
    <property type="nucleotide sequence ID" value="NZ_JBHUKR010000021.1"/>
</dbReference>
<dbReference type="Pfam" id="PF01261">
    <property type="entry name" value="AP_endonuc_2"/>
    <property type="match status" value="1"/>
</dbReference>
<dbReference type="PANTHER" id="PTHR43489">
    <property type="entry name" value="ISOMERASE"/>
    <property type="match status" value="1"/>
</dbReference>
<evidence type="ECO:0000313" key="5">
    <source>
        <dbReference type="Proteomes" id="UP001597417"/>
    </source>
</evidence>
<name>A0ABW5G1X8_9PSEU</name>
<dbReference type="InterPro" id="IPR013022">
    <property type="entry name" value="Xyl_isomerase-like_TIM-brl"/>
</dbReference>
<dbReference type="GO" id="GO:0016853">
    <property type="term" value="F:isomerase activity"/>
    <property type="evidence" value="ECO:0007669"/>
    <property type="project" value="UniProtKB-KW"/>
</dbReference>
<protein>
    <submittedName>
        <fullName evidence="4">Hydroxypyruvate isomerase family protein</fullName>
    </submittedName>
</protein>
<dbReference type="PIRSF" id="PIRSF006241">
    <property type="entry name" value="HyI"/>
    <property type="match status" value="1"/>
</dbReference>
<proteinExistence type="inferred from homology"/>
<organism evidence="4 5">
    <name type="scientific">Amycolatopsis pigmentata</name>
    <dbReference type="NCBI Taxonomy" id="450801"/>
    <lineage>
        <taxon>Bacteria</taxon>
        <taxon>Bacillati</taxon>
        <taxon>Actinomycetota</taxon>
        <taxon>Actinomycetes</taxon>
        <taxon>Pseudonocardiales</taxon>
        <taxon>Pseudonocardiaceae</taxon>
        <taxon>Amycolatopsis</taxon>
    </lineage>
</organism>
<keyword evidence="1 2" id="KW-0413">Isomerase</keyword>